<dbReference type="Gene3D" id="3.30.60.30">
    <property type="match status" value="1"/>
</dbReference>
<dbReference type="Pfam" id="PF00050">
    <property type="entry name" value="Kazal_1"/>
    <property type="match status" value="1"/>
</dbReference>
<evidence type="ECO:0000313" key="3">
    <source>
        <dbReference type="EMBL" id="CAL8121304.1"/>
    </source>
</evidence>
<evidence type="ECO:0000259" key="2">
    <source>
        <dbReference type="Pfam" id="PF00050"/>
    </source>
</evidence>
<dbReference type="InterPro" id="IPR002350">
    <property type="entry name" value="Kazal_dom"/>
</dbReference>
<dbReference type="Proteomes" id="UP001642540">
    <property type="component" value="Unassembled WGS sequence"/>
</dbReference>
<reference evidence="3 4" key="1">
    <citation type="submission" date="2024-08" db="EMBL/GenBank/DDBJ databases">
        <authorList>
            <person name="Cucini C."/>
            <person name="Frati F."/>
        </authorList>
    </citation>
    <scope>NUCLEOTIDE SEQUENCE [LARGE SCALE GENOMIC DNA]</scope>
</reference>
<protein>
    <recommendedName>
        <fullName evidence="2">Kazal-like domain-containing protein</fullName>
    </recommendedName>
</protein>
<dbReference type="EMBL" id="CAXLJM020000065">
    <property type="protein sequence ID" value="CAL8121304.1"/>
    <property type="molecule type" value="Genomic_DNA"/>
</dbReference>
<accession>A0ABP1R8A0</accession>
<proteinExistence type="predicted"/>
<name>A0ABP1R8A0_9HEXA</name>
<comment type="caution">
    <text evidence="3">The sequence shown here is derived from an EMBL/GenBank/DDBJ whole genome shotgun (WGS) entry which is preliminary data.</text>
</comment>
<dbReference type="InterPro" id="IPR036058">
    <property type="entry name" value="Kazal_dom_sf"/>
</dbReference>
<organism evidence="3 4">
    <name type="scientific">Orchesella dallaii</name>
    <dbReference type="NCBI Taxonomy" id="48710"/>
    <lineage>
        <taxon>Eukaryota</taxon>
        <taxon>Metazoa</taxon>
        <taxon>Ecdysozoa</taxon>
        <taxon>Arthropoda</taxon>
        <taxon>Hexapoda</taxon>
        <taxon>Collembola</taxon>
        <taxon>Entomobryomorpha</taxon>
        <taxon>Entomobryoidea</taxon>
        <taxon>Orchesellidae</taxon>
        <taxon>Orchesellinae</taxon>
        <taxon>Orchesella</taxon>
    </lineage>
</organism>
<keyword evidence="1" id="KW-1133">Transmembrane helix</keyword>
<feature type="transmembrane region" description="Helical" evidence="1">
    <location>
        <begin position="7"/>
        <end position="25"/>
    </location>
</feature>
<evidence type="ECO:0000256" key="1">
    <source>
        <dbReference type="SAM" id="Phobius"/>
    </source>
</evidence>
<gene>
    <name evidence="3" type="ORF">ODALV1_LOCUS19319</name>
</gene>
<feature type="domain" description="Kazal-like" evidence="2">
    <location>
        <begin position="30"/>
        <end position="66"/>
    </location>
</feature>
<sequence>MKHQHQVAAILIVGSLFIYFVNVGAQQRVCESEPTNETCTLEWKPICGCDCMNYGNECQMKNQGRYHKDVLRFRLQHLSTMYFNLGTKMKSRKGAEAKQRRFLT</sequence>
<keyword evidence="1" id="KW-0472">Membrane</keyword>
<keyword evidence="1" id="KW-0812">Transmembrane</keyword>
<evidence type="ECO:0000313" key="4">
    <source>
        <dbReference type="Proteomes" id="UP001642540"/>
    </source>
</evidence>
<keyword evidence="4" id="KW-1185">Reference proteome</keyword>
<dbReference type="SUPFAM" id="SSF100895">
    <property type="entry name" value="Kazal-type serine protease inhibitors"/>
    <property type="match status" value="1"/>
</dbReference>